<reference evidence="3 4" key="1">
    <citation type="submission" date="2017-06" db="EMBL/GenBank/DDBJ databases">
        <authorList>
            <person name="Kim H.J."/>
            <person name="Triplett B.A."/>
        </authorList>
    </citation>
    <scope>NUCLEOTIDE SEQUENCE [LARGE SCALE GENOMIC DNA]</scope>
    <source>
        <strain evidence="3 4">DSM 18704</strain>
    </source>
</reference>
<dbReference type="Pfam" id="PF12779">
    <property type="entry name" value="WXXGXW"/>
    <property type="match status" value="2"/>
</dbReference>
<dbReference type="RefSeq" id="WP_217896996.1">
    <property type="nucleotide sequence ID" value="NZ_FZOU01000001.1"/>
</dbReference>
<dbReference type="EMBL" id="FZOU01000001">
    <property type="protein sequence ID" value="SNS29906.1"/>
    <property type="molecule type" value="Genomic_DNA"/>
</dbReference>
<evidence type="ECO:0000313" key="3">
    <source>
        <dbReference type="EMBL" id="SNS29906.1"/>
    </source>
</evidence>
<feature type="chain" id="PRO_5012489486" evidence="2">
    <location>
        <begin position="31"/>
        <end position="517"/>
    </location>
</feature>
<dbReference type="AlphaFoldDB" id="A0A239DBW9"/>
<dbReference type="InterPro" id="IPR024447">
    <property type="entry name" value="YXWGXW_rpt"/>
</dbReference>
<sequence>MKRTKVSGTYGKIWTATTALGIATLSLSLAATGCKSNTTSGADGFVQQQNQTGADPAAANLAPANESTTQTSSSQQSGQVLGIRAEGQTTQQGESYQNGPAPIVRQAPSGGYAQDDSQYYDNGAYQTDVDAGQAALEADQAPPPLPVYTQPEAPEPDDLWTPGYWDYAPSGGYYWVPGAWVAAPYAGALWTPGYWGYYGNRYRFHRGYWGLHIGFYGGIPYGFGYTGFGYEGGYWNNNHFFYNRAVNRINVNTFHNVYVRNVTVTNNVRVSYNGGPGGLNVRPRPAEIAALRENHTPPMQAQIQHARQAQGDRQQFFNQNHGAPAQAVVTRNLPADRGIQAPARGGFGGGARPTNTPAAGAPRAVQGPERGGFGQQQPNRVAPNQMTQPHVQQPNQRFEPNQQQAHPQPQQNRQAEPQRPAQPNPQVQRNMQVQQQHAIQQPARPQEAHRAQPQAQPRPQPEARPQPQQARPQPEQRPAPQPQQARPQPQVQPHPQPQQPHPQAQPHPAPAEHEGHH</sequence>
<name>A0A239DBW9_9BACT</name>
<proteinExistence type="predicted"/>
<evidence type="ECO:0000313" key="4">
    <source>
        <dbReference type="Proteomes" id="UP000198356"/>
    </source>
</evidence>
<feature type="region of interest" description="Disordered" evidence="1">
    <location>
        <begin position="338"/>
        <end position="517"/>
    </location>
</feature>
<feature type="compositionally biased region" description="Low complexity" evidence="1">
    <location>
        <begin position="57"/>
        <end position="77"/>
    </location>
</feature>
<evidence type="ECO:0000256" key="1">
    <source>
        <dbReference type="SAM" id="MobiDB-lite"/>
    </source>
</evidence>
<dbReference type="PANTHER" id="PTHR23185:SF0">
    <property type="entry name" value="PROTEIN VIRILIZER HOMOLOG"/>
    <property type="match status" value="1"/>
</dbReference>
<feature type="compositionally biased region" description="Polar residues" evidence="1">
    <location>
        <begin position="375"/>
        <end position="399"/>
    </location>
</feature>
<feature type="compositionally biased region" description="Polar residues" evidence="1">
    <location>
        <begin position="87"/>
        <end position="98"/>
    </location>
</feature>
<evidence type="ECO:0000256" key="2">
    <source>
        <dbReference type="SAM" id="SignalP"/>
    </source>
</evidence>
<feature type="compositionally biased region" description="Low complexity" evidence="1">
    <location>
        <begin position="424"/>
        <end position="455"/>
    </location>
</feature>
<accession>A0A239DBW9</accession>
<dbReference type="PANTHER" id="PTHR23185">
    <property type="entry name" value="PROTEIN VIRILIZER HOMOLOG"/>
    <property type="match status" value="1"/>
</dbReference>
<dbReference type="GO" id="GO:0003723">
    <property type="term" value="F:RNA binding"/>
    <property type="evidence" value="ECO:0007669"/>
    <property type="project" value="TreeGrafter"/>
</dbReference>
<dbReference type="Proteomes" id="UP000198356">
    <property type="component" value="Unassembled WGS sequence"/>
</dbReference>
<feature type="compositionally biased region" description="Pro residues" evidence="1">
    <location>
        <begin position="490"/>
        <end position="509"/>
    </location>
</feature>
<feature type="signal peptide" evidence="2">
    <location>
        <begin position="1"/>
        <end position="30"/>
    </location>
</feature>
<feature type="compositionally biased region" description="Low complexity" evidence="1">
    <location>
        <begin position="465"/>
        <end position="474"/>
    </location>
</feature>
<feature type="region of interest" description="Disordered" evidence="1">
    <location>
        <begin position="57"/>
        <end position="123"/>
    </location>
</feature>
<keyword evidence="4" id="KW-1185">Reference proteome</keyword>
<feature type="compositionally biased region" description="Low complexity" evidence="1">
    <location>
        <begin position="400"/>
        <end position="415"/>
    </location>
</feature>
<gene>
    <name evidence="3" type="ORF">SAMN05421770_101395</name>
</gene>
<dbReference type="PROSITE" id="PS51257">
    <property type="entry name" value="PROKAR_LIPOPROTEIN"/>
    <property type="match status" value="1"/>
</dbReference>
<organism evidence="3 4">
    <name type="scientific">Granulicella rosea</name>
    <dbReference type="NCBI Taxonomy" id="474952"/>
    <lineage>
        <taxon>Bacteria</taxon>
        <taxon>Pseudomonadati</taxon>
        <taxon>Acidobacteriota</taxon>
        <taxon>Terriglobia</taxon>
        <taxon>Terriglobales</taxon>
        <taxon>Acidobacteriaceae</taxon>
        <taxon>Granulicella</taxon>
    </lineage>
</organism>
<dbReference type="InterPro" id="IPR026736">
    <property type="entry name" value="Virilizer"/>
</dbReference>
<keyword evidence="2" id="KW-0732">Signal</keyword>
<protein>
    <submittedName>
        <fullName evidence="3">YXWGXW repeat-containing protein</fullName>
    </submittedName>
</protein>
<dbReference type="GO" id="GO:0036396">
    <property type="term" value="C:RNA N6-methyladenosine methyltransferase complex"/>
    <property type="evidence" value="ECO:0007669"/>
    <property type="project" value="TreeGrafter"/>
</dbReference>